<proteinExistence type="predicted"/>
<accession>A0AAW1N2Z4</accession>
<organism evidence="3 4">
    <name type="scientific">Popillia japonica</name>
    <name type="common">Japanese beetle</name>
    <dbReference type="NCBI Taxonomy" id="7064"/>
    <lineage>
        <taxon>Eukaryota</taxon>
        <taxon>Metazoa</taxon>
        <taxon>Ecdysozoa</taxon>
        <taxon>Arthropoda</taxon>
        <taxon>Hexapoda</taxon>
        <taxon>Insecta</taxon>
        <taxon>Pterygota</taxon>
        <taxon>Neoptera</taxon>
        <taxon>Endopterygota</taxon>
        <taxon>Coleoptera</taxon>
        <taxon>Polyphaga</taxon>
        <taxon>Scarabaeiformia</taxon>
        <taxon>Scarabaeidae</taxon>
        <taxon>Rutelinae</taxon>
        <taxon>Popillia</taxon>
    </lineage>
</organism>
<feature type="compositionally biased region" description="Polar residues" evidence="1">
    <location>
        <begin position="48"/>
        <end position="64"/>
    </location>
</feature>
<keyword evidence="4" id="KW-1185">Reference proteome</keyword>
<evidence type="ECO:0008006" key="5">
    <source>
        <dbReference type="Google" id="ProtNLM"/>
    </source>
</evidence>
<comment type="caution">
    <text evidence="3">The sequence shown here is derived from an EMBL/GenBank/DDBJ whole genome shotgun (WGS) entry which is preliminary data.</text>
</comment>
<name>A0AAW1N2Z4_POPJA</name>
<reference evidence="3 4" key="1">
    <citation type="journal article" date="2024" name="BMC Genomics">
        <title>De novo assembly and annotation of Popillia japonica's genome with initial clues to its potential as an invasive pest.</title>
        <authorList>
            <person name="Cucini C."/>
            <person name="Boschi S."/>
            <person name="Funari R."/>
            <person name="Cardaioli E."/>
            <person name="Iannotti N."/>
            <person name="Marturano G."/>
            <person name="Paoli F."/>
            <person name="Bruttini M."/>
            <person name="Carapelli A."/>
            <person name="Frati F."/>
            <person name="Nardi F."/>
        </authorList>
    </citation>
    <scope>NUCLEOTIDE SEQUENCE [LARGE SCALE GENOMIC DNA]</scope>
    <source>
        <strain evidence="3">DMR45628</strain>
    </source>
</reference>
<dbReference type="EMBL" id="JASPKY010000021">
    <property type="protein sequence ID" value="KAK9752345.1"/>
    <property type="molecule type" value="Genomic_DNA"/>
</dbReference>
<dbReference type="Proteomes" id="UP001458880">
    <property type="component" value="Unassembled WGS sequence"/>
</dbReference>
<sequence>MIHQTHNYTFVIIKFLKLILTSFRYHTVLVQPPSSEVNQTLKEEDTTTWHTPSERTPTPEARNSATDEREQTKPFLVHFCTKCYEFFESEDLLKNHKTSNCSGEKYDPISEEYGMLKECEILKEETITWDTYGDREYGMLKECEILKEETITWDTYGDRASTPEAGNSDIDDEKKSFLVHFCTKCYQSFDSVELFNTHNTSECTAPTTPRSVLQKTLLNVSVVKKNSLKREIS</sequence>
<feature type="chain" id="PRO_5043833651" description="C2H2-type domain-containing protein" evidence="2">
    <location>
        <begin position="31"/>
        <end position="233"/>
    </location>
</feature>
<dbReference type="AlphaFoldDB" id="A0AAW1N2Z4"/>
<evidence type="ECO:0000256" key="2">
    <source>
        <dbReference type="SAM" id="SignalP"/>
    </source>
</evidence>
<protein>
    <recommendedName>
        <fullName evidence="5">C2H2-type domain-containing protein</fullName>
    </recommendedName>
</protein>
<evidence type="ECO:0000313" key="4">
    <source>
        <dbReference type="Proteomes" id="UP001458880"/>
    </source>
</evidence>
<evidence type="ECO:0000313" key="3">
    <source>
        <dbReference type="EMBL" id="KAK9752345.1"/>
    </source>
</evidence>
<feature type="signal peptide" evidence="2">
    <location>
        <begin position="1"/>
        <end position="30"/>
    </location>
</feature>
<keyword evidence="2" id="KW-0732">Signal</keyword>
<evidence type="ECO:0000256" key="1">
    <source>
        <dbReference type="SAM" id="MobiDB-lite"/>
    </source>
</evidence>
<gene>
    <name evidence="3" type="ORF">QE152_g4267</name>
</gene>
<feature type="region of interest" description="Disordered" evidence="1">
    <location>
        <begin position="35"/>
        <end position="69"/>
    </location>
</feature>